<name>A0A1E7FF17_9STRA</name>
<dbReference type="Proteomes" id="UP000095751">
    <property type="component" value="Unassembled WGS sequence"/>
</dbReference>
<dbReference type="InParanoid" id="A0A1E7FF17"/>
<keyword evidence="2" id="KW-1185">Reference proteome</keyword>
<reference evidence="1 2" key="1">
    <citation type="submission" date="2016-09" db="EMBL/GenBank/DDBJ databases">
        <title>Extensive genetic diversity and differential bi-allelic expression allows diatom success in the polar Southern Ocean.</title>
        <authorList>
            <consortium name="DOE Joint Genome Institute"/>
            <person name="Mock T."/>
            <person name="Otillar R.P."/>
            <person name="Strauss J."/>
            <person name="Dupont C."/>
            <person name="Frickenhaus S."/>
            <person name="Maumus F."/>
            <person name="Mcmullan M."/>
            <person name="Sanges R."/>
            <person name="Schmutz J."/>
            <person name="Toseland A."/>
            <person name="Valas R."/>
            <person name="Veluchamy A."/>
            <person name="Ward B.J."/>
            <person name="Allen A."/>
            <person name="Barry K."/>
            <person name="Falciatore A."/>
            <person name="Ferrante M."/>
            <person name="Fortunato A.E."/>
            <person name="Gloeckner G."/>
            <person name="Gruber A."/>
            <person name="Hipkin R."/>
            <person name="Janech M."/>
            <person name="Kroth P."/>
            <person name="Leese F."/>
            <person name="Lindquist E."/>
            <person name="Lyon B.R."/>
            <person name="Martin J."/>
            <person name="Mayer C."/>
            <person name="Parker M."/>
            <person name="Quesneville H."/>
            <person name="Raymond J."/>
            <person name="Uhlig C."/>
            <person name="Valentin K.U."/>
            <person name="Worden A.Z."/>
            <person name="Armbrust E.V."/>
            <person name="Bowler C."/>
            <person name="Green B."/>
            <person name="Moulton V."/>
            <person name="Van Oosterhout C."/>
            <person name="Grigoriev I."/>
        </authorList>
    </citation>
    <scope>NUCLEOTIDE SEQUENCE [LARGE SCALE GENOMIC DNA]</scope>
    <source>
        <strain evidence="1 2">CCMP1102</strain>
    </source>
</reference>
<dbReference type="AlphaFoldDB" id="A0A1E7FF17"/>
<protein>
    <submittedName>
        <fullName evidence="1">Uncharacterized protein</fullName>
    </submittedName>
</protein>
<dbReference type="EMBL" id="KV784358">
    <property type="protein sequence ID" value="OEU16768.1"/>
    <property type="molecule type" value="Genomic_DNA"/>
</dbReference>
<dbReference type="KEGG" id="fcy:FRACYDRAFT_218020"/>
<accession>A0A1E7FF17</accession>
<evidence type="ECO:0000313" key="1">
    <source>
        <dbReference type="EMBL" id="OEU16768.1"/>
    </source>
</evidence>
<gene>
    <name evidence="1" type="ORF">FRACYDRAFT_218020</name>
</gene>
<organism evidence="1 2">
    <name type="scientific">Fragilariopsis cylindrus CCMP1102</name>
    <dbReference type="NCBI Taxonomy" id="635003"/>
    <lineage>
        <taxon>Eukaryota</taxon>
        <taxon>Sar</taxon>
        <taxon>Stramenopiles</taxon>
        <taxon>Ochrophyta</taxon>
        <taxon>Bacillariophyta</taxon>
        <taxon>Bacillariophyceae</taxon>
        <taxon>Bacillariophycidae</taxon>
        <taxon>Bacillariales</taxon>
        <taxon>Bacillariaceae</taxon>
        <taxon>Fragilariopsis</taxon>
    </lineage>
</organism>
<sequence length="66" mass="7818">MSPRRVPFMVVDADRSIDRSHNRSVLTDVIKTEDFMMYCTTPKHFDSEIPRSSVRKKYTDGILKRR</sequence>
<proteinExistence type="predicted"/>
<evidence type="ECO:0000313" key="2">
    <source>
        <dbReference type="Proteomes" id="UP000095751"/>
    </source>
</evidence>